<evidence type="ECO:0000256" key="2">
    <source>
        <dbReference type="PROSITE-ProRule" id="PRU00663"/>
    </source>
</evidence>
<dbReference type="InterPro" id="IPR005512">
    <property type="entry name" value="PRONE_dom"/>
</dbReference>
<keyword evidence="1 2" id="KW-0344">Guanine-nucleotide releasing factor</keyword>
<reference evidence="4" key="2">
    <citation type="submission" date="2020-06" db="EMBL/GenBank/DDBJ databases">
        <title>Helianthus annuus Genome sequencing and assembly Release 2.</title>
        <authorList>
            <person name="Gouzy J."/>
            <person name="Langlade N."/>
            <person name="Munos S."/>
        </authorList>
    </citation>
    <scope>NUCLEOTIDE SEQUENCE</scope>
    <source>
        <tissue evidence="4">Leaves</tissue>
    </source>
</reference>
<accession>A0A9K3HM86</accession>
<evidence type="ECO:0000313" key="4">
    <source>
        <dbReference type="EMBL" id="KAF5780946.1"/>
    </source>
</evidence>
<dbReference type="PANTHER" id="PTHR33101">
    <property type="entry name" value="ROP GUANINE NUCLEOTIDE EXCHANGE FACTOR 1"/>
    <property type="match status" value="1"/>
</dbReference>
<dbReference type="EMBL" id="MNCJ02000326">
    <property type="protein sequence ID" value="KAF5780946.1"/>
    <property type="molecule type" value="Genomic_DNA"/>
</dbReference>
<evidence type="ECO:0000259" key="3">
    <source>
        <dbReference type="PROSITE" id="PS51334"/>
    </source>
</evidence>
<name>A0A9K3HM86_HELAN</name>
<protein>
    <submittedName>
        <fullName evidence="4">PRONE domain, Rop guanine nucleotide exchange factor</fullName>
    </submittedName>
</protein>
<dbReference type="InterPro" id="IPR038937">
    <property type="entry name" value="RopGEF"/>
</dbReference>
<dbReference type="GO" id="GO:0005085">
    <property type="term" value="F:guanyl-nucleotide exchange factor activity"/>
    <property type="evidence" value="ECO:0007669"/>
    <property type="project" value="UniProtKB-UniRule"/>
</dbReference>
<dbReference type="PROSITE" id="PS51334">
    <property type="entry name" value="PRONE"/>
    <property type="match status" value="1"/>
</dbReference>
<dbReference type="Gene3D" id="1.20.58.2010">
    <property type="entry name" value="PRONE domain, subdomain 1"/>
    <property type="match status" value="1"/>
</dbReference>
<keyword evidence="5" id="KW-1185">Reference proteome</keyword>
<dbReference type="PANTHER" id="PTHR33101:SF47">
    <property type="entry name" value="ROP GUANINE NUCLEOTIDE EXCHANGE FACTOR 2-RELATED"/>
    <property type="match status" value="1"/>
</dbReference>
<dbReference type="Pfam" id="PF03759">
    <property type="entry name" value="PRONE"/>
    <property type="match status" value="1"/>
</dbReference>
<organism evidence="4 5">
    <name type="scientific">Helianthus annuus</name>
    <name type="common">Common sunflower</name>
    <dbReference type="NCBI Taxonomy" id="4232"/>
    <lineage>
        <taxon>Eukaryota</taxon>
        <taxon>Viridiplantae</taxon>
        <taxon>Streptophyta</taxon>
        <taxon>Embryophyta</taxon>
        <taxon>Tracheophyta</taxon>
        <taxon>Spermatophyta</taxon>
        <taxon>Magnoliopsida</taxon>
        <taxon>eudicotyledons</taxon>
        <taxon>Gunneridae</taxon>
        <taxon>Pentapetalae</taxon>
        <taxon>asterids</taxon>
        <taxon>campanulids</taxon>
        <taxon>Asterales</taxon>
        <taxon>Asteraceae</taxon>
        <taxon>Asteroideae</taxon>
        <taxon>Heliantheae alliance</taxon>
        <taxon>Heliantheae</taxon>
        <taxon>Helianthus</taxon>
    </lineage>
</organism>
<dbReference type="AlphaFoldDB" id="A0A9K3HM86"/>
<comment type="caution">
    <text evidence="4">The sequence shown here is derived from an EMBL/GenBank/DDBJ whole genome shotgun (WGS) entry which is preliminary data.</text>
</comment>
<proteinExistence type="predicted"/>
<dbReference type="Proteomes" id="UP000215914">
    <property type="component" value="Unassembled WGS sequence"/>
</dbReference>
<feature type="domain" description="PRONE" evidence="3">
    <location>
        <begin position="1"/>
        <end position="48"/>
    </location>
</feature>
<reference evidence="4" key="1">
    <citation type="journal article" date="2017" name="Nature">
        <title>The sunflower genome provides insights into oil metabolism, flowering and Asterid evolution.</title>
        <authorList>
            <person name="Badouin H."/>
            <person name="Gouzy J."/>
            <person name="Grassa C.J."/>
            <person name="Murat F."/>
            <person name="Staton S.E."/>
            <person name="Cottret L."/>
            <person name="Lelandais-Briere C."/>
            <person name="Owens G.L."/>
            <person name="Carrere S."/>
            <person name="Mayjonade B."/>
            <person name="Legrand L."/>
            <person name="Gill N."/>
            <person name="Kane N.C."/>
            <person name="Bowers J.E."/>
            <person name="Hubner S."/>
            <person name="Bellec A."/>
            <person name="Berard A."/>
            <person name="Berges H."/>
            <person name="Blanchet N."/>
            <person name="Boniface M.C."/>
            <person name="Brunel D."/>
            <person name="Catrice O."/>
            <person name="Chaidir N."/>
            <person name="Claudel C."/>
            <person name="Donnadieu C."/>
            <person name="Faraut T."/>
            <person name="Fievet G."/>
            <person name="Helmstetter N."/>
            <person name="King M."/>
            <person name="Knapp S.J."/>
            <person name="Lai Z."/>
            <person name="Le Paslier M.C."/>
            <person name="Lippi Y."/>
            <person name="Lorenzon L."/>
            <person name="Mandel J.R."/>
            <person name="Marage G."/>
            <person name="Marchand G."/>
            <person name="Marquand E."/>
            <person name="Bret-Mestries E."/>
            <person name="Morien E."/>
            <person name="Nambeesan S."/>
            <person name="Nguyen T."/>
            <person name="Pegot-Espagnet P."/>
            <person name="Pouilly N."/>
            <person name="Raftis F."/>
            <person name="Sallet E."/>
            <person name="Schiex T."/>
            <person name="Thomas J."/>
            <person name="Vandecasteele C."/>
            <person name="Vares D."/>
            <person name="Vear F."/>
            <person name="Vautrin S."/>
            <person name="Crespi M."/>
            <person name="Mangin B."/>
            <person name="Burke J.M."/>
            <person name="Salse J."/>
            <person name="Munos S."/>
            <person name="Vincourt P."/>
            <person name="Rieseberg L.H."/>
            <person name="Langlade N.B."/>
        </authorList>
    </citation>
    <scope>NUCLEOTIDE SEQUENCE</scope>
    <source>
        <tissue evidence="4">Leaves</tissue>
    </source>
</reference>
<dbReference type="Gramene" id="mRNA:HanXRQr2_Chr11g0477751">
    <property type="protein sequence ID" value="mRNA:HanXRQr2_Chr11g0477751"/>
    <property type="gene ID" value="HanXRQr2_Chr11g0477751"/>
</dbReference>
<evidence type="ECO:0000256" key="1">
    <source>
        <dbReference type="ARBA" id="ARBA00022658"/>
    </source>
</evidence>
<sequence length="48" mass="5651">MSHSLQNGKAMEVMSSRPRSDIYINLPALKKLDALLLLQREEFWYVEQ</sequence>
<gene>
    <name evidence="4" type="ORF">HanXRQr2_Chr11g0477751</name>
</gene>
<evidence type="ECO:0000313" key="5">
    <source>
        <dbReference type="Proteomes" id="UP000215914"/>
    </source>
</evidence>